<accession>A0ABT7U2X6</accession>
<dbReference type="EMBL" id="JAUDCF010000003">
    <property type="protein sequence ID" value="MDM8144871.1"/>
    <property type="molecule type" value="Genomic_DNA"/>
</dbReference>
<reference evidence="2" key="2">
    <citation type="submission" date="2023-07" db="EMBL/GenBank/DDBJ databases">
        <title>Identification and characterization of horizontal gene transfer across gut microbiota members of farm animals based on homology search.</title>
        <authorList>
            <person name="Schwarzerova J."/>
            <person name="Nykrynova M."/>
            <person name="Jureckova K."/>
            <person name="Cejkova D."/>
            <person name="Rychlik I."/>
        </authorList>
    </citation>
    <scope>NUCLEOTIDE SEQUENCE [LARGE SCALE GENOMIC DNA]</scope>
    <source>
        <strain evidence="2">ET4</strain>
    </source>
</reference>
<evidence type="ECO:0000313" key="1">
    <source>
        <dbReference type="EMBL" id="MDM8144871.1"/>
    </source>
</evidence>
<name>A0ABT7U2X6_9BACE</name>
<comment type="caution">
    <text evidence="1">The sequence shown here is derived from an EMBL/GenBank/DDBJ whole genome shotgun (WGS) entry which is preliminary data.</text>
</comment>
<dbReference type="SUPFAM" id="SSF53448">
    <property type="entry name" value="Nucleotide-diphospho-sugar transferases"/>
    <property type="match status" value="1"/>
</dbReference>
<dbReference type="InterPro" id="IPR029044">
    <property type="entry name" value="Nucleotide-diphossugar_trans"/>
</dbReference>
<organism evidence="1 2">
    <name type="scientific">Bacteroides eggerthii</name>
    <dbReference type="NCBI Taxonomy" id="28111"/>
    <lineage>
        <taxon>Bacteria</taxon>
        <taxon>Pseudomonadati</taxon>
        <taxon>Bacteroidota</taxon>
        <taxon>Bacteroidia</taxon>
        <taxon>Bacteroidales</taxon>
        <taxon>Bacteroidaceae</taxon>
        <taxon>Bacteroides</taxon>
    </lineage>
</organism>
<gene>
    <name evidence="1" type="ORF">QUW02_02815</name>
</gene>
<reference evidence="1 2" key="1">
    <citation type="submission" date="2023-06" db="EMBL/GenBank/DDBJ databases">
        <authorList>
            <person name="Zeman M."/>
            <person name="Kubasova T."/>
            <person name="Jahodarova E."/>
            <person name="Nykrynova M."/>
            <person name="Rychlik I."/>
        </authorList>
    </citation>
    <scope>NUCLEOTIDE SEQUENCE [LARGE SCALE GENOMIC DNA]</scope>
    <source>
        <strain evidence="1 2">ET4</strain>
    </source>
</reference>
<dbReference type="Proteomes" id="UP001228403">
    <property type="component" value="Unassembled WGS sequence"/>
</dbReference>
<protein>
    <recommendedName>
        <fullName evidence="3">Glycosyltransferase</fullName>
    </recommendedName>
</protein>
<sequence length="276" mass="31607">MENILIKYVDISDCILKSSSGVNVVCSLTSYPGRIDECYYAIKSILLQSVMPNRIVLWLALSQFPEKKLPDVYERLRKLGVEIRFCDDLRSHKKYYYILQEQKPNEVVITFDDDIIYHPDTIKRALSKHSEYPDCIVCNEAKIIRLNETCNFLASYGMWKKAADGSKIPDIYRYSVMTGSGCLYPYGIMPNQLFDKDNIKKCAFTADDLWITFTAKAFGIRIAPTDIMAKTYTTISKSQISHLGQINCLGTGNDDTVKMMFDLYPQMKEDLIKALV</sequence>
<evidence type="ECO:0008006" key="3">
    <source>
        <dbReference type="Google" id="ProtNLM"/>
    </source>
</evidence>
<dbReference type="Gene3D" id="3.90.550.10">
    <property type="entry name" value="Spore Coat Polysaccharide Biosynthesis Protein SpsA, Chain A"/>
    <property type="match status" value="1"/>
</dbReference>
<keyword evidence="2" id="KW-1185">Reference proteome</keyword>
<evidence type="ECO:0000313" key="2">
    <source>
        <dbReference type="Proteomes" id="UP001228403"/>
    </source>
</evidence>
<proteinExistence type="predicted"/>